<accession>A0A858STJ8</accession>
<feature type="transmembrane region" description="Helical" evidence="1">
    <location>
        <begin position="21"/>
        <end position="45"/>
    </location>
</feature>
<evidence type="ECO:0000256" key="1">
    <source>
        <dbReference type="SAM" id="Phobius"/>
    </source>
</evidence>
<keyword evidence="1" id="KW-1133">Transmembrane helix</keyword>
<protein>
    <recommendedName>
        <fullName evidence="4">Pilus assembly protein</fullName>
    </recommendedName>
</protein>
<evidence type="ECO:0000313" key="3">
    <source>
        <dbReference type="Proteomes" id="UP000503308"/>
    </source>
</evidence>
<dbReference type="AlphaFoldDB" id="A0A858STJ8"/>
<keyword evidence="1" id="KW-0472">Membrane</keyword>
<evidence type="ECO:0000313" key="2">
    <source>
        <dbReference type="EMBL" id="QJF51640.1"/>
    </source>
</evidence>
<dbReference type="Proteomes" id="UP000503308">
    <property type="component" value="Chromosome"/>
</dbReference>
<dbReference type="KEGG" id="rpon:G3256_10950"/>
<gene>
    <name evidence="2" type="ORF">G3256_10950</name>
</gene>
<dbReference type="EMBL" id="CP048788">
    <property type="protein sequence ID" value="QJF51640.1"/>
    <property type="molecule type" value="Genomic_DNA"/>
</dbReference>
<proteinExistence type="predicted"/>
<evidence type="ECO:0008006" key="4">
    <source>
        <dbReference type="Google" id="ProtNLM"/>
    </source>
</evidence>
<reference evidence="2 3" key="1">
    <citation type="submission" date="2020-02" db="EMBL/GenBank/DDBJ databases">
        <title>Genome sequence of Roseobacter ponti.</title>
        <authorList>
            <person name="Hollensteiner J."/>
            <person name="Schneider D."/>
            <person name="Poehlein A."/>
            <person name="Daniel R."/>
        </authorList>
    </citation>
    <scope>NUCLEOTIDE SEQUENCE [LARGE SCALE GENOMIC DNA]</scope>
    <source>
        <strain evidence="2 3">DSM 106830</strain>
    </source>
</reference>
<keyword evidence="1" id="KW-0812">Transmembrane</keyword>
<organism evidence="2 3">
    <name type="scientific">Roseobacter ponti</name>
    <dbReference type="NCBI Taxonomy" id="1891787"/>
    <lineage>
        <taxon>Bacteria</taxon>
        <taxon>Pseudomonadati</taxon>
        <taxon>Pseudomonadota</taxon>
        <taxon>Alphaproteobacteria</taxon>
        <taxon>Rhodobacterales</taxon>
        <taxon>Roseobacteraceae</taxon>
        <taxon>Roseobacter</taxon>
    </lineage>
</organism>
<sequence length="188" mass="21629">MQNPAHKIIQFPGRFRRREEGAVAVEAIIILPMVFWSYLAMFSFFDAFREYTNNQKAAYTISDLISRQATPLDNNFLDGTHQLFDTLTRPAEATSLRVSVVSYDLPTEIYSVIWSHTRGAMEPLETTDITGWADRLPVMPDDDQIIVVETQANFNTFFNIGLGTRDINNFVFTRPRYASKLCWQEICD</sequence>
<keyword evidence="3" id="KW-1185">Reference proteome</keyword>
<dbReference type="RefSeq" id="WP_169640857.1">
    <property type="nucleotide sequence ID" value="NZ_CP048788.1"/>
</dbReference>
<name>A0A858STJ8_9RHOB</name>